<feature type="transmembrane region" description="Helical" evidence="6">
    <location>
        <begin position="232"/>
        <end position="258"/>
    </location>
</feature>
<dbReference type="InterPro" id="IPR027022">
    <property type="entry name" value="ABC_permease_BceB-typ"/>
</dbReference>
<feature type="transmembrane region" description="Helical" evidence="6">
    <location>
        <begin position="288"/>
        <end position="308"/>
    </location>
</feature>
<keyword evidence="5 6" id="KW-0472">Membrane</keyword>
<feature type="transmembrane region" description="Helical" evidence="6">
    <location>
        <begin position="577"/>
        <end position="598"/>
    </location>
</feature>
<dbReference type="PANTHER" id="PTHR46795">
    <property type="entry name" value="ABC TRANSPORTER PERMEASE-RELATED-RELATED"/>
    <property type="match status" value="1"/>
</dbReference>
<dbReference type="Proteomes" id="UP000824056">
    <property type="component" value="Unassembled WGS sequence"/>
</dbReference>
<organism evidence="8 9">
    <name type="scientific">Candidatus Blautia pullicola</name>
    <dbReference type="NCBI Taxonomy" id="2838498"/>
    <lineage>
        <taxon>Bacteria</taxon>
        <taxon>Bacillati</taxon>
        <taxon>Bacillota</taxon>
        <taxon>Clostridia</taxon>
        <taxon>Lachnospirales</taxon>
        <taxon>Lachnospiraceae</taxon>
        <taxon>Blautia</taxon>
    </lineage>
</organism>
<feature type="transmembrane region" description="Helical" evidence="6">
    <location>
        <begin position="152"/>
        <end position="171"/>
    </location>
</feature>
<dbReference type="AlphaFoldDB" id="A0A9D2FNP5"/>
<feature type="transmembrane region" description="Helical" evidence="6">
    <location>
        <begin position="57"/>
        <end position="77"/>
    </location>
</feature>
<dbReference type="EMBL" id="DXBG01000029">
    <property type="protein sequence ID" value="HIZ64529.1"/>
    <property type="molecule type" value="Genomic_DNA"/>
</dbReference>
<keyword evidence="4 6" id="KW-1133">Transmembrane helix</keyword>
<comment type="subcellular location">
    <subcellularLocation>
        <location evidence="1 6">Cell membrane</location>
        <topology evidence="1 6">Multi-pass membrane protein</topology>
    </subcellularLocation>
</comment>
<evidence type="ECO:0000256" key="4">
    <source>
        <dbReference type="ARBA" id="ARBA00022989"/>
    </source>
</evidence>
<feature type="domain" description="ABC3 transporter permease C-terminal" evidence="7">
    <location>
        <begin position="62"/>
        <end position="171"/>
    </location>
</feature>
<name>A0A9D2FNP5_9FIRM</name>
<evidence type="ECO:0000256" key="6">
    <source>
        <dbReference type="PIRNR" id="PIRNR018968"/>
    </source>
</evidence>
<dbReference type="PANTHER" id="PTHR46795:SF3">
    <property type="entry name" value="ABC TRANSPORTER PERMEASE"/>
    <property type="match status" value="1"/>
</dbReference>
<evidence type="ECO:0000256" key="1">
    <source>
        <dbReference type="ARBA" id="ARBA00004651"/>
    </source>
</evidence>
<dbReference type="GO" id="GO:0005886">
    <property type="term" value="C:plasma membrane"/>
    <property type="evidence" value="ECO:0007669"/>
    <property type="project" value="UniProtKB-SubCell"/>
</dbReference>
<proteinExistence type="inferred from homology"/>
<evidence type="ECO:0000313" key="9">
    <source>
        <dbReference type="Proteomes" id="UP000824056"/>
    </source>
</evidence>
<dbReference type="GO" id="GO:0055085">
    <property type="term" value="P:transmembrane transport"/>
    <property type="evidence" value="ECO:0007669"/>
    <property type="project" value="UniProtKB-UniRule"/>
</dbReference>
<dbReference type="Pfam" id="PF02687">
    <property type="entry name" value="FtsX"/>
    <property type="match status" value="1"/>
</dbReference>
<gene>
    <name evidence="8" type="ORF">H9809_01285</name>
</gene>
<comment type="caution">
    <text evidence="8">The sequence shown here is derived from an EMBL/GenBank/DDBJ whole genome shotgun (WGS) entry which is preliminary data.</text>
</comment>
<dbReference type="InterPro" id="IPR052536">
    <property type="entry name" value="ABC-4_Integral_Memb_Prot"/>
</dbReference>
<feature type="transmembrane region" description="Helical" evidence="6">
    <location>
        <begin position="200"/>
        <end position="220"/>
    </location>
</feature>
<reference evidence="8" key="1">
    <citation type="journal article" date="2021" name="PeerJ">
        <title>Extensive microbial diversity within the chicken gut microbiome revealed by metagenomics and culture.</title>
        <authorList>
            <person name="Gilroy R."/>
            <person name="Ravi A."/>
            <person name="Getino M."/>
            <person name="Pursley I."/>
            <person name="Horton D.L."/>
            <person name="Alikhan N.F."/>
            <person name="Baker D."/>
            <person name="Gharbi K."/>
            <person name="Hall N."/>
            <person name="Watson M."/>
            <person name="Adriaenssens E.M."/>
            <person name="Foster-Nyarko E."/>
            <person name="Jarju S."/>
            <person name="Secka A."/>
            <person name="Antonio M."/>
            <person name="Oren A."/>
            <person name="Chaudhuri R.R."/>
            <person name="La Ragione R."/>
            <person name="Hildebrand F."/>
            <person name="Pallen M.J."/>
        </authorList>
    </citation>
    <scope>NUCLEOTIDE SEQUENCE</scope>
    <source>
        <strain evidence="8">1068</strain>
    </source>
</reference>
<keyword evidence="2 6" id="KW-1003">Cell membrane</keyword>
<evidence type="ECO:0000256" key="3">
    <source>
        <dbReference type="ARBA" id="ARBA00022692"/>
    </source>
</evidence>
<dbReference type="InterPro" id="IPR003838">
    <property type="entry name" value="ABC3_permease_C"/>
</dbReference>
<feature type="transmembrane region" description="Helical" evidence="6">
    <location>
        <begin position="610"/>
        <end position="631"/>
    </location>
</feature>
<evidence type="ECO:0000313" key="8">
    <source>
        <dbReference type="EMBL" id="HIZ64529.1"/>
    </source>
</evidence>
<accession>A0A9D2FNP5</accession>
<evidence type="ECO:0000259" key="7">
    <source>
        <dbReference type="Pfam" id="PF02687"/>
    </source>
</evidence>
<evidence type="ECO:0000256" key="5">
    <source>
        <dbReference type="ARBA" id="ARBA00023136"/>
    </source>
</evidence>
<protein>
    <submittedName>
        <fullName evidence="8">ABC transporter permease</fullName>
    </submittedName>
</protein>
<keyword evidence="6" id="KW-0813">Transport</keyword>
<evidence type="ECO:0000256" key="2">
    <source>
        <dbReference type="ARBA" id="ARBA00022475"/>
    </source>
</evidence>
<sequence length="636" mass="72791">MSLFRLAFSNFKRSMREFGMLVFSLTFSVFIFFNFQNAVYSKSMDVLLEFRKDMIDSMIQAASVVFAVFLFFFIWYASNVFLNQRKKEIGIYIFMGLDNGRIGKMYAMESAFVGAFSLICGLLLGVAFSKLFQMALLKLSEISVDVSFSFSLRPVINTAVMFLVLYGLMILKGYFSLKRSSVLNLLSGARQKEIRPEHKAITAIRVVGGILILALGYGAALDTRGYQAIARMPQAVVLVILGVYLLYSGLIPALLRAFTRNKKFLYKKERNLWLNNLAFRMKKNYRTYAMVTVLMICSVTVMALSIAMKQRYDKAENFDMVYTCQVMDYENLLQGEEILKGIEEENPVEYWNEITLLLLPAELFHTPYVNTIYGVVPYSQVQEAAQKAGLEFDFPQLSDNQTVNLEHEILMSLVPDTEEKRTIQIGEEKYEEIDSVTTPYLGNLQTYADLHMVSDKTYEKLIKQGIEVRLLNYRLENPENIDASRPYLSSLVKQGEDGLYLTGVNYTKDSLKEDSYIRVIYSLCLFMFATLILAAGSIIFMKIGNDAYEDRERYQILEKLGITRNVLCRSLRNEICFAYYCPFVLMTVTSYFSVKALGNVMKENLTRVNILSALFVLALFTVICIISVITARKKMF</sequence>
<reference evidence="8" key="2">
    <citation type="submission" date="2021-04" db="EMBL/GenBank/DDBJ databases">
        <authorList>
            <person name="Gilroy R."/>
        </authorList>
    </citation>
    <scope>NUCLEOTIDE SEQUENCE</scope>
    <source>
        <strain evidence="8">1068</strain>
    </source>
</reference>
<feature type="transmembrane region" description="Helical" evidence="6">
    <location>
        <begin position="519"/>
        <end position="541"/>
    </location>
</feature>
<feature type="transmembrane region" description="Helical" evidence="6">
    <location>
        <begin position="111"/>
        <end position="132"/>
    </location>
</feature>
<keyword evidence="3 6" id="KW-0812">Transmembrane</keyword>
<comment type="similarity">
    <text evidence="6">Belongs to the ABC-4 integral membrane protein family.</text>
</comment>
<dbReference type="PIRSF" id="PIRSF018968">
    <property type="entry name" value="ABC_permease_BceB"/>
    <property type="match status" value="1"/>
</dbReference>